<dbReference type="PATRIC" id="fig|1184387.3.peg.699"/>
<dbReference type="PROSITE" id="PS50042">
    <property type="entry name" value="CNMP_BINDING_3"/>
    <property type="match status" value="1"/>
</dbReference>
<dbReference type="EMBL" id="LGGP01000042">
    <property type="protein sequence ID" value="KUK81670.1"/>
    <property type="molecule type" value="Genomic_DNA"/>
</dbReference>
<accession>A0A117M336</accession>
<gene>
    <name evidence="2" type="ORF">XD94_0370</name>
</gene>
<dbReference type="InterPro" id="IPR014710">
    <property type="entry name" value="RmlC-like_jellyroll"/>
</dbReference>
<protein>
    <submittedName>
        <fullName evidence="2">Cyclic nucleotide-binding protein</fullName>
    </submittedName>
</protein>
<dbReference type="InterPro" id="IPR000595">
    <property type="entry name" value="cNMP-bd_dom"/>
</dbReference>
<evidence type="ECO:0000313" key="3">
    <source>
        <dbReference type="Proteomes" id="UP000054092"/>
    </source>
</evidence>
<name>A0A117M336_9BACT</name>
<dbReference type="Proteomes" id="UP000054092">
    <property type="component" value="Unassembled WGS sequence"/>
</dbReference>
<dbReference type="Gene3D" id="2.60.120.10">
    <property type="entry name" value="Jelly Rolls"/>
    <property type="match status" value="1"/>
</dbReference>
<feature type="domain" description="Cyclic nucleotide-binding" evidence="1">
    <location>
        <begin position="238"/>
        <end position="313"/>
    </location>
</feature>
<reference evidence="3" key="1">
    <citation type="journal article" date="2015" name="MBio">
        <title>Genome-Resolved Metagenomic Analysis Reveals Roles for Candidate Phyla and Other Microbial Community Members in Biogeochemical Transformations in Oil Reservoirs.</title>
        <authorList>
            <person name="Hu P."/>
            <person name="Tom L."/>
            <person name="Singh A."/>
            <person name="Thomas B.C."/>
            <person name="Baker B.J."/>
            <person name="Piceno Y.M."/>
            <person name="Andersen G.L."/>
            <person name="Banfield J.F."/>
        </authorList>
    </citation>
    <scope>NUCLEOTIDE SEQUENCE [LARGE SCALE GENOMIC DNA]</scope>
</reference>
<dbReference type="Pfam" id="PF00027">
    <property type="entry name" value="cNMP_binding"/>
    <property type="match status" value="1"/>
</dbReference>
<evidence type="ECO:0000259" key="1">
    <source>
        <dbReference type="PROSITE" id="PS50042"/>
    </source>
</evidence>
<organism evidence="2 3">
    <name type="scientific">Mesotoga prima</name>
    <dbReference type="NCBI Taxonomy" id="1184387"/>
    <lineage>
        <taxon>Bacteria</taxon>
        <taxon>Thermotogati</taxon>
        <taxon>Thermotogota</taxon>
        <taxon>Thermotogae</taxon>
        <taxon>Kosmotogales</taxon>
        <taxon>Kosmotogaceae</taxon>
        <taxon>Mesotoga</taxon>
    </lineage>
</organism>
<dbReference type="AlphaFoldDB" id="A0A117M336"/>
<sequence>MYYIVSSGGLILKGFNSDDKVYMEGDLADPMSIVGEKYSGDLLSIGDSSILVGDRDELREYLVARPERLEKFLQNVEEDLRSCSESKGLDLDGLVSILVSMKQHWLKEYPPLLFGEKSLYRKGIKLIERREYPSAQEVLKSYLEQYQNSPLSRPVKLYYSLSCFLNNSLDLALTSILEIVEGEADEIAGIARFFACRMGLLESGFKFLYKGPDYSSNLFRNLRRDSRKIRKTDSDKIVVEEGKRAGSAIFLLKGEMILSKRRENENSVLFSLKSPNSIGEVQLLAKSKWDTTVVVRRNSEYVLLDRSRLVQHLIHKSPQDGFKMVEYILGYMRQSLIS</sequence>
<evidence type="ECO:0000313" key="2">
    <source>
        <dbReference type="EMBL" id="KUK81670.1"/>
    </source>
</evidence>
<dbReference type="InterPro" id="IPR018490">
    <property type="entry name" value="cNMP-bd_dom_sf"/>
</dbReference>
<dbReference type="SUPFAM" id="SSF51206">
    <property type="entry name" value="cAMP-binding domain-like"/>
    <property type="match status" value="1"/>
</dbReference>
<comment type="caution">
    <text evidence="2">The sequence shown here is derived from an EMBL/GenBank/DDBJ whole genome shotgun (WGS) entry which is preliminary data.</text>
</comment>
<proteinExistence type="predicted"/>